<accession>W0SFD2</accession>
<feature type="signal peptide" evidence="1">
    <location>
        <begin position="1"/>
        <end position="20"/>
    </location>
</feature>
<dbReference type="STRING" id="1223802.SUTH_01880"/>
<dbReference type="Proteomes" id="UP000031637">
    <property type="component" value="Chromosome"/>
</dbReference>
<dbReference type="AlphaFoldDB" id="W0SFD2"/>
<feature type="chain" id="PRO_5004795031" evidence="1">
    <location>
        <begin position="21"/>
        <end position="214"/>
    </location>
</feature>
<dbReference type="EMBL" id="AP012547">
    <property type="protein sequence ID" value="BAO29672.1"/>
    <property type="molecule type" value="Genomic_DNA"/>
</dbReference>
<evidence type="ECO:0000313" key="3">
    <source>
        <dbReference type="Proteomes" id="UP000031637"/>
    </source>
</evidence>
<dbReference type="HOGENOM" id="CLU_1288338_0_0_4"/>
<reference evidence="2 3" key="1">
    <citation type="journal article" date="2014" name="Syst. Appl. Microbiol.">
        <title>Complete genomes of freshwater sulfur oxidizers Sulfuricella denitrificans skB26 and Sulfuritalea hydrogenivorans sk43H: genetic insights into the sulfur oxidation pathway of betaproteobacteria.</title>
        <authorList>
            <person name="Watanabe T."/>
            <person name="Kojima H."/>
            <person name="Fukui M."/>
        </authorList>
    </citation>
    <scope>NUCLEOTIDE SEQUENCE [LARGE SCALE GENOMIC DNA]</scope>
    <source>
        <strain evidence="2">DSM22779</strain>
    </source>
</reference>
<dbReference type="RefSeq" id="WP_148312897.1">
    <property type="nucleotide sequence ID" value="NZ_AP012547.1"/>
</dbReference>
<evidence type="ECO:0000313" key="2">
    <source>
        <dbReference type="EMBL" id="BAO29672.1"/>
    </source>
</evidence>
<name>W0SFD2_9PROT</name>
<gene>
    <name evidence="2" type="ORF">SUTH_01880</name>
</gene>
<protein>
    <submittedName>
        <fullName evidence="2">Uncharacterized protein</fullName>
    </submittedName>
</protein>
<dbReference type="KEGG" id="shd:SUTH_01880"/>
<sequence>MKMRFIAVSALMLLAGQVQAFPVEAITSFFKLFKGGGTAAKEAATAATAGRTAAEGATAAKGAAVATGVEHLPASDAALRSSPLLQTAVEPKPNMAAEPTGKSARDVITFKTLRDQAAKGDTKAIARMSSMTSSGKITDPGEPYQGYWTFQAARAHDQAAIKIAQTDCRNNESLRRTDMWYDSECSYHDGRLFYSGKINTQYFPLRQQPVFPNR</sequence>
<keyword evidence="3" id="KW-1185">Reference proteome</keyword>
<organism evidence="2 3">
    <name type="scientific">Sulfuritalea hydrogenivorans sk43H</name>
    <dbReference type="NCBI Taxonomy" id="1223802"/>
    <lineage>
        <taxon>Bacteria</taxon>
        <taxon>Pseudomonadati</taxon>
        <taxon>Pseudomonadota</taxon>
        <taxon>Betaproteobacteria</taxon>
        <taxon>Nitrosomonadales</taxon>
        <taxon>Sterolibacteriaceae</taxon>
        <taxon>Sulfuritalea</taxon>
    </lineage>
</organism>
<evidence type="ECO:0000256" key="1">
    <source>
        <dbReference type="SAM" id="SignalP"/>
    </source>
</evidence>
<keyword evidence="1" id="KW-0732">Signal</keyword>
<proteinExistence type="predicted"/>